<gene>
    <name evidence="3" type="ORF">ACFSQ3_14870</name>
</gene>
<evidence type="ECO:0000259" key="2">
    <source>
        <dbReference type="Pfam" id="PF13590"/>
    </source>
</evidence>
<dbReference type="Pfam" id="PF13590">
    <property type="entry name" value="DUF4136"/>
    <property type="match status" value="1"/>
</dbReference>
<dbReference type="Gene3D" id="3.30.160.670">
    <property type="match status" value="1"/>
</dbReference>
<proteinExistence type="predicted"/>
<accession>A0ABW5NNJ9</accession>
<reference evidence="4" key="1">
    <citation type="journal article" date="2019" name="Int. J. Syst. Evol. Microbiol.">
        <title>The Global Catalogue of Microorganisms (GCM) 10K type strain sequencing project: providing services to taxonomists for standard genome sequencing and annotation.</title>
        <authorList>
            <consortium name="The Broad Institute Genomics Platform"/>
            <consortium name="The Broad Institute Genome Sequencing Center for Infectious Disease"/>
            <person name="Wu L."/>
            <person name="Ma J."/>
        </authorList>
    </citation>
    <scope>NUCLEOTIDE SEQUENCE [LARGE SCALE GENOMIC DNA]</scope>
    <source>
        <strain evidence="4">KCTC 42248</strain>
    </source>
</reference>
<evidence type="ECO:0000313" key="3">
    <source>
        <dbReference type="EMBL" id="MFD2600238.1"/>
    </source>
</evidence>
<sequence length="193" mass="22259">MKKYVIYSTMLLCVTLLFAACRTNKFNTTKVMNKDFTQYKTYGWLAPIDSLSKDYFSNDIARENIMIAANTEIEKLGLTYSKENPDILFRYIAIVNNKSRMVWSNPYWGGGWGFGPWGMMGMGWGMGWGGGWSQPVGREGYRYAHIIVEAVDRKEDAVVWQARGSREVRNPERAINRLPEVVRGIFKQYPVRN</sequence>
<dbReference type="PROSITE" id="PS51257">
    <property type="entry name" value="PROKAR_LIPOPROTEIN"/>
    <property type="match status" value="1"/>
</dbReference>
<keyword evidence="4" id="KW-1185">Reference proteome</keyword>
<dbReference type="RefSeq" id="WP_380870378.1">
    <property type="nucleotide sequence ID" value="NZ_JBHUMA010000009.1"/>
</dbReference>
<evidence type="ECO:0000256" key="1">
    <source>
        <dbReference type="SAM" id="SignalP"/>
    </source>
</evidence>
<dbReference type="Proteomes" id="UP001597393">
    <property type="component" value="Unassembled WGS sequence"/>
</dbReference>
<organism evidence="3 4">
    <name type="scientific">Sphingobacterium corticis</name>
    <dbReference type="NCBI Taxonomy" id="1812823"/>
    <lineage>
        <taxon>Bacteria</taxon>
        <taxon>Pseudomonadati</taxon>
        <taxon>Bacteroidota</taxon>
        <taxon>Sphingobacteriia</taxon>
        <taxon>Sphingobacteriales</taxon>
        <taxon>Sphingobacteriaceae</taxon>
        <taxon>Sphingobacterium</taxon>
    </lineage>
</organism>
<feature type="signal peptide" evidence="1">
    <location>
        <begin position="1"/>
        <end position="19"/>
    </location>
</feature>
<feature type="domain" description="DUF4136" evidence="2">
    <location>
        <begin position="33"/>
        <end position="190"/>
    </location>
</feature>
<dbReference type="EMBL" id="JBHUMA010000009">
    <property type="protein sequence ID" value="MFD2600238.1"/>
    <property type="molecule type" value="Genomic_DNA"/>
</dbReference>
<feature type="chain" id="PRO_5047502743" evidence="1">
    <location>
        <begin position="20"/>
        <end position="193"/>
    </location>
</feature>
<dbReference type="InterPro" id="IPR025411">
    <property type="entry name" value="DUF4136"/>
</dbReference>
<keyword evidence="1" id="KW-0732">Signal</keyword>
<evidence type="ECO:0000313" key="4">
    <source>
        <dbReference type="Proteomes" id="UP001597393"/>
    </source>
</evidence>
<name>A0ABW5NNJ9_9SPHI</name>
<comment type="caution">
    <text evidence="3">The sequence shown here is derived from an EMBL/GenBank/DDBJ whole genome shotgun (WGS) entry which is preliminary data.</text>
</comment>
<protein>
    <submittedName>
        <fullName evidence="3">DUF4136 domain-containing protein</fullName>
    </submittedName>
</protein>